<gene>
    <name evidence="2" type="ORF">S12H4_39017</name>
</gene>
<name>X1UAH9_9ZZZZ</name>
<proteinExistence type="predicted"/>
<feature type="transmembrane region" description="Helical" evidence="1">
    <location>
        <begin position="37"/>
        <end position="55"/>
    </location>
</feature>
<accession>X1UAH9</accession>
<protein>
    <submittedName>
        <fullName evidence="2">Uncharacterized protein</fullName>
    </submittedName>
</protein>
<comment type="caution">
    <text evidence="2">The sequence shown here is derived from an EMBL/GenBank/DDBJ whole genome shotgun (WGS) entry which is preliminary data.</text>
</comment>
<keyword evidence="1" id="KW-1133">Transmembrane helix</keyword>
<sequence>MWDKVKEYFTVVFAQGIWWGKKGKIATEWVEENKTTLYVIAGIIVVIVILVYVPIPRGRQL</sequence>
<evidence type="ECO:0000313" key="2">
    <source>
        <dbReference type="EMBL" id="GAI96875.1"/>
    </source>
</evidence>
<evidence type="ECO:0000256" key="1">
    <source>
        <dbReference type="SAM" id="Phobius"/>
    </source>
</evidence>
<keyword evidence="1" id="KW-0472">Membrane</keyword>
<organism evidence="2">
    <name type="scientific">marine sediment metagenome</name>
    <dbReference type="NCBI Taxonomy" id="412755"/>
    <lineage>
        <taxon>unclassified sequences</taxon>
        <taxon>metagenomes</taxon>
        <taxon>ecological metagenomes</taxon>
    </lineage>
</organism>
<reference evidence="2" key="1">
    <citation type="journal article" date="2014" name="Front. Microbiol.">
        <title>High frequency of phylogenetically diverse reductive dehalogenase-homologous genes in deep subseafloor sedimentary metagenomes.</title>
        <authorList>
            <person name="Kawai M."/>
            <person name="Futagami T."/>
            <person name="Toyoda A."/>
            <person name="Takaki Y."/>
            <person name="Nishi S."/>
            <person name="Hori S."/>
            <person name="Arai W."/>
            <person name="Tsubouchi T."/>
            <person name="Morono Y."/>
            <person name="Uchiyama I."/>
            <person name="Ito T."/>
            <person name="Fujiyama A."/>
            <person name="Inagaki F."/>
            <person name="Takami H."/>
        </authorList>
    </citation>
    <scope>NUCLEOTIDE SEQUENCE</scope>
    <source>
        <strain evidence="2">Expedition CK06-06</strain>
    </source>
</reference>
<dbReference type="AlphaFoldDB" id="X1UAH9"/>
<keyword evidence="1" id="KW-0812">Transmembrane</keyword>
<dbReference type="EMBL" id="BARW01023543">
    <property type="protein sequence ID" value="GAI96875.1"/>
    <property type="molecule type" value="Genomic_DNA"/>
</dbReference>